<keyword evidence="6 11" id="KW-0653">Protein transport</keyword>
<evidence type="ECO:0000256" key="11">
    <source>
        <dbReference type="PIRNR" id="PIRNR028865"/>
    </source>
</evidence>
<dbReference type="OrthoDB" id="46868at2759"/>
<reference evidence="15" key="1">
    <citation type="submission" date="2025-08" db="UniProtKB">
        <authorList>
            <consortium name="RefSeq"/>
        </authorList>
    </citation>
    <scope>IDENTIFICATION</scope>
    <source>
        <tissue evidence="15">Whole organism</tissue>
    </source>
</reference>
<organism evidence="14 15">
    <name type="scientific">Hyalella azteca</name>
    <name type="common">Amphipod</name>
    <dbReference type="NCBI Taxonomy" id="294128"/>
    <lineage>
        <taxon>Eukaryota</taxon>
        <taxon>Metazoa</taxon>
        <taxon>Ecdysozoa</taxon>
        <taxon>Arthropoda</taxon>
        <taxon>Crustacea</taxon>
        <taxon>Multicrustacea</taxon>
        <taxon>Malacostraca</taxon>
        <taxon>Eumalacostraca</taxon>
        <taxon>Peracarida</taxon>
        <taxon>Amphipoda</taxon>
        <taxon>Senticaudata</taxon>
        <taxon>Talitrida</taxon>
        <taxon>Talitroidea</taxon>
        <taxon>Hyalellidae</taxon>
        <taxon>Hyalella</taxon>
    </lineage>
</organism>
<dbReference type="InterPro" id="IPR027027">
    <property type="entry name" value="GOSR2/Membrin/Bos1"/>
</dbReference>
<evidence type="ECO:0000256" key="9">
    <source>
        <dbReference type="ARBA" id="ARBA00023136"/>
    </source>
</evidence>
<evidence type="ECO:0000313" key="14">
    <source>
        <dbReference type="Proteomes" id="UP000694843"/>
    </source>
</evidence>
<keyword evidence="7 12" id="KW-1133">Transmembrane helix</keyword>
<evidence type="ECO:0000259" key="13">
    <source>
        <dbReference type="Pfam" id="PF03908"/>
    </source>
</evidence>
<feature type="domain" description="Sec20 C-terminal" evidence="13">
    <location>
        <begin position="142"/>
        <end position="232"/>
    </location>
</feature>
<evidence type="ECO:0000256" key="3">
    <source>
        <dbReference type="ARBA" id="ARBA00022692"/>
    </source>
</evidence>
<comment type="similarity">
    <text evidence="10">Belongs to the SEC20 family.</text>
</comment>
<keyword evidence="5" id="KW-0931">ER-Golgi transport</keyword>
<accession>A0A8B7NQL9</accession>
<proteinExistence type="inferred from homology"/>
<evidence type="ECO:0000256" key="10">
    <source>
        <dbReference type="ARBA" id="ARBA00037934"/>
    </source>
</evidence>
<comment type="similarity">
    <text evidence="11">Belongs to the GOSR2 family.</text>
</comment>
<keyword evidence="3 12" id="KW-0812">Transmembrane</keyword>
<evidence type="ECO:0000313" key="15">
    <source>
        <dbReference type="RefSeq" id="XP_018015386.1"/>
    </source>
</evidence>
<dbReference type="PANTHER" id="PTHR12825:SF0">
    <property type="entry name" value="VESICLE TRANSPORT PROTEIN SEC20"/>
    <property type="match status" value="1"/>
</dbReference>
<dbReference type="PIRSF" id="PIRSF028865">
    <property type="entry name" value="Membrin-2"/>
    <property type="match status" value="1"/>
</dbReference>
<evidence type="ECO:0000256" key="7">
    <source>
        <dbReference type="ARBA" id="ARBA00022989"/>
    </source>
</evidence>
<keyword evidence="9 11" id="KW-0472">Membrane</keyword>
<dbReference type="Proteomes" id="UP000694843">
    <property type="component" value="Unplaced"/>
</dbReference>
<evidence type="ECO:0000256" key="4">
    <source>
        <dbReference type="ARBA" id="ARBA00022824"/>
    </source>
</evidence>
<dbReference type="KEGG" id="hazt:108672256"/>
<evidence type="ECO:0000256" key="12">
    <source>
        <dbReference type="SAM" id="Phobius"/>
    </source>
</evidence>
<dbReference type="Pfam" id="PF03908">
    <property type="entry name" value="Sec20"/>
    <property type="match status" value="1"/>
</dbReference>
<dbReference type="GO" id="GO:0006890">
    <property type="term" value="P:retrograde vesicle-mediated transport, Golgi to endoplasmic reticulum"/>
    <property type="evidence" value="ECO:0007669"/>
    <property type="project" value="InterPro"/>
</dbReference>
<sequence>MTVPTEHLYGNVIRQDIVKCNSALKIYLQTIQEHKGDEAELNEISASVRTKLSQLRGLIANLKTLAKEEDNLESRKFLLEDIVEQESALQQTHSLLRNALFRAQLAITERQKNELFSYQSVQSDKEGHQLRHRMSTELALKQSSQLTNDLLNATRMIQDNTEKSTKTLDKLVESSETLTATREELKGLGSVISQARKLLSKYGRRENTDKLLIFLGFVFFAACCLVVIRNRLNIF</sequence>
<evidence type="ECO:0000256" key="2">
    <source>
        <dbReference type="ARBA" id="ARBA00022448"/>
    </source>
</evidence>
<dbReference type="OMA" id="TEVDTHR"/>
<keyword evidence="2 11" id="KW-0813">Transport</keyword>
<dbReference type="GO" id="GO:0005794">
    <property type="term" value="C:Golgi apparatus"/>
    <property type="evidence" value="ECO:0007669"/>
    <property type="project" value="InterPro"/>
</dbReference>
<dbReference type="GO" id="GO:0031201">
    <property type="term" value="C:SNARE complex"/>
    <property type="evidence" value="ECO:0007669"/>
    <property type="project" value="TreeGrafter"/>
</dbReference>
<dbReference type="CTD" id="40724"/>
<comment type="function">
    <text evidence="11">Involved in transport of proteins from the cis/medial-Golgi to the trans-Golgi network.</text>
</comment>
<dbReference type="GO" id="GO:0015031">
    <property type="term" value="P:protein transport"/>
    <property type="evidence" value="ECO:0007669"/>
    <property type="project" value="UniProtKB-KW"/>
</dbReference>
<evidence type="ECO:0000256" key="1">
    <source>
        <dbReference type="ARBA" id="ARBA00004163"/>
    </source>
</evidence>
<comment type="subcellular location">
    <subcellularLocation>
        <location evidence="1">Endoplasmic reticulum membrane</location>
        <topology evidence="1">Single-pass type IV membrane protein</topology>
    </subcellularLocation>
</comment>
<keyword evidence="8" id="KW-0175">Coiled coil</keyword>
<protein>
    <submittedName>
        <fullName evidence="15">Vesicle transport protein SEC20</fullName>
    </submittedName>
</protein>
<evidence type="ECO:0000256" key="8">
    <source>
        <dbReference type="ARBA" id="ARBA00023054"/>
    </source>
</evidence>
<dbReference type="GeneID" id="108672256"/>
<keyword evidence="14" id="KW-1185">Reference proteome</keyword>
<dbReference type="GO" id="GO:0005484">
    <property type="term" value="F:SNAP receptor activity"/>
    <property type="evidence" value="ECO:0007669"/>
    <property type="project" value="InterPro"/>
</dbReference>
<dbReference type="InterPro" id="IPR056173">
    <property type="entry name" value="Sec20_C"/>
</dbReference>
<dbReference type="AlphaFoldDB" id="A0A8B7NQL9"/>
<dbReference type="InterPro" id="IPR005606">
    <property type="entry name" value="Sec20"/>
</dbReference>
<name>A0A8B7NQL9_HYAAZ</name>
<evidence type="ECO:0000256" key="5">
    <source>
        <dbReference type="ARBA" id="ARBA00022892"/>
    </source>
</evidence>
<dbReference type="PANTHER" id="PTHR12825">
    <property type="entry name" value="BNIP1-RELATED"/>
    <property type="match status" value="1"/>
</dbReference>
<keyword evidence="4" id="KW-0256">Endoplasmic reticulum</keyword>
<dbReference type="RefSeq" id="XP_018015386.1">
    <property type="nucleotide sequence ID" value="XM_018159897.2"/>
</dbReference>
<evidence type="ECO:0000256" key="6">
    <source>
        <dbReference type="ARBA" id="ARBA00022927"/>
    </source>
</evidence>
<feature type="transmembrane region" description="Helical" evidence="12">
    <location>
        <begin position="211"/>
        <end position="228"/>
    </location>
</feature>
<dbReference type="GO" id="GO:0005789">
    <property type="term" value="C:endoplasmic reticulum membrane"/>
    <property type="evidence" value="ECO:0007669"/>
    <property type="project" value="UniProtKB-SubCell"/>
</dbReference>
<gene>
    <name evidence="15" type="primary">LOC108672256</name>
</gene>